<name>A0A1G4KJL4_9SACH</name>
<organism evidence="1 2">
    <name type="scientific">Lachancea nothofagi CBS 11611</name>
    <dbReference type="NCBI Taxonomy" id="1266666"/>
    <lineage>
        <taxon>Eukaryota</taxon>
        <taxon>Fungi</taxon>
        <taxon>Dikarya</taxon>
        <taxon>Ascomycota</taxon>
        <taxon>Saccharomycotina</taxon>
        <taxon>Saccharomycetes</taxon>
        <taxon>Saccharomycetales</taxon>
        <taxon>Saccharomycetaceae</taxon>
        <taxon>Lachancea</taxon>
    </lineage>
</organism>
<accession>A0A1G4KJL4</accession>
<evidence type="ECO:0000313" key="2">
    <source>
        <dbReference type="Proteomes" id="UP000189911"/>
    </source>
</evidence>
<keyword evidence="2" id="KW-1185">Reference proteome</keyword>
<dbReference type="OrthoDB" id="4058109at2759"/>
<reference evidence="2" key="1">
    <citation type="submission" date="2016-03" db="EMBL/GenBank/DDBJ databases">
        <authorList>
            <person name="Devillers Hugo."/>
        </authorList>
    </citation>
    <scope>NUCLEOTIDE SEQUENCE [LARGE SCALE GENOMIC DNA]</scope>
</reference>
<dbReference type="EMBL" id="LT598453">
    <property type="protein sequence ID" value="SCV04745.1"/>
    <property type="molecule type" value="Genomic_DNA"/>
</dbReference>
<evidence type="ECO:0000313" key="1">
    <source>
        <dbReference type="EMBL" id="SCV04745.1"/>
    </source>
</evidence>
<dbReference type="AlphaFoldDB" id="A0A1G4KJL4"/>
<dbReference type="Proteomes" id="UP000189911">
    <property type="component" value="Chromosome G"/>
</dbReference>
<sequence>MWALRNSFSILRQNPPSRIVRWQRFYVTASKSKLNGHQLKDQEKLQSLGRSLGFDRYGILFGDFEEFSKCLYPKKHSVVNFPDGKAYQLAHLQILGGSLLRLSLLRSFLEVFKKSTQDVCGLDFNYEAKMSHLSASKRSPDMLLKHFIRGRYDRLARLPMPESVVPLRIQRVFDQRSFHAVIGYVSLINDENAVSILLRDNVARPVIKGVFGH</sequence>
<proteinExistence type="predicted"/>
<protein>
    <submittedName>
        <fullName evidence="1">LANO_0G12090g1_1</fullName>
    </submittedName>
</protein>
<gene>
    <name evidence="1" type="ORF">LANO_0G12090G</name>
</gene>